<keyword evidence="1" id="KW-0805">Transcription regulation</keyword>
<keyword evidence="3" id="KW-0804">Transcription</keyword>
<accession>A0A6L3SXK3</accession>
<dbReference type="Gene3D" id="1.10.10.10">
    <property type="entry name" value="Winged helix-like DNA-binding domain superfamily/Winged helix DNA-binding domain"/>
    <property type="match status" value="1"/>
</dbReference>
<dbReference type="InterPro" id="IPR036388">
    <property type="entry name" value="WH-like_DNA-bd_sf"/>
</dbReference>
<dbReference type="SUPFAM" id="SSF46785">
    <property type="entry name" value="Winged helix' DNA-binding domain"/>
    <property type="match status" value="1"/>
</dbReference>
<organism evidence="5 6">
    <name type="scientific">Methylobacterium soli</name>
    <dbReference type="NCBI Taxonomy" id="553447"/>
    <lineage>
        <taxon>Bacteria</taxon>
        <taxon>Pseudomonadati</taxon>
        <taxon>Pseudomonadota</taxon>
        <taxon>Alphaproteobacteria</taxon>
        <taxon>Hyphomicrobiales</taxon>
        <taxon>Methylobacteriaceae</taxon>
        <taxon>Methylobacterium</taxon>
    </lineage>
</organism>
<dbReference type="AlphaFoldDB" id="A0A6L3SXK3"/>
<dbReference type="OrthoDB" id="8906692at2"/>
<dbReference type="Pfam" id="PF12802">
    <property type="entry name" value="MarR_2"/>
    <property type="match status" value="1"/>
</dbReference>
<dbReference type="Proteomes" id="UP000474159">
    <property type="component" value="Unassembled WGS sequence"/>
</dbReference>
<reference evidence="5 6" key="1">
    <citation type="submission" date="2019-09" db="EMBL/GenBank/DDBJ databases">
        <title>YIM 48816 draft genome.</title>
        <authorList>
            <person name="Jiang L."/>
        </authorList>
    </citation>
    <scope>NUCLEOTIDE SEQUENCE [LARGE SCALE GENOMIC DNA]</scope>
    <source>
        <strain evidence="5 6">YIM 48816</strain>
    </source>
</reference>
<dbReference type="PANTHER" id="PTHR35790">
    <property type="entry name" value="HTH-TYPE TRANSCRIPTIONAL REGULATOR PCHR"/>
    <property type="match status" value="1"/>
</dbReference>
<dbReference type="InterPro" id="IPR036390">
    <property type="entry name" value="WH_DNA-bd_sf"/>
</dbReference>
<dbReference type="PANTHER" id="PTHR35790:SF4">
    <property type="entry name" value="HTH-TYPE TRANSCRIPTIONAL REGULATOR PCHR"/>
    <property type="match status" value="1"/>
</dbReference>
<dbReference type="SMART" id="SM00347">
    <property type="entry name" value="HTH_MARR"/>
    <property type="match status" value="1"/>
</dbReference>
<protein>
    <submittedName>
        <fullName evidence="5">Winged helix-turn-helix transcriptional regulator</fullName>
    </submittedName>
</protein>
<sequence>MLILGNIRRGAGSTCPRLARESRVSPMGRATKAVEIREPGPVRQEVIDPQAYVPALLTTLSNSLTRNASTFYRRHFGVGITDWRIMYRLSSEPWVTAHHICNAAHLDKGVVSRSLAWMEKRGLVLVRGDETDARRRLIALSPAGLDLHDRITQVALERERNFLAHLTEEERAATVHLLKKLIGNLRAFSKPVSIPPVAVVPSEAVPAPARSKPAARAAVP</sequence>
<keyword evidence="6" id="KW-1185">Reference proteome</keyword>
<evidence type="ECO:0000256" key="3">
    <source>
        <dbReference type="ARBA" id="ARBA00023163"/>
    </source>
</evidence>
<gene>
    <name evidence="5" type="ORF">F6X53_13290</name>
</gene>
<comment type="caution">
    <text evidence="5">The sequence shown here is derived from an EMBL/GenBank/DDBJ whole genome shotgun (WGS) entry which is preliminary data.</text>
</comment>
<dbReference type="InterPro" id="IPR000835">
    <property type="entry name" value="HTH_MarR-typ"/>
</dbReference>
<evidence type="ECO:0000256" key="2">
    <source>
        <dbReference type="ARBA" id="ARBA00023125"/>
    </source>
</evidence>
<dbReference type="PROSITE" id="PS50995">
    <property type="entry name" value="HTH_MARR_2"/>
    <property type="match status" value="1"/>
</dbReference>
<dbReference type="InterPro" id="IPR052067">
    <property type="entry name" value="Metal_resp_HTH_trans_reg"/>
</dbReference>
<evidence type="ECO:0000313" key="6">
    <source>
        <dbReference type="Proteomes" id="UP000474159"/>
    </source>
</evidence>
<evidence type="ECO:0000313" key="5">
    <source>
        <dbReference type="EMBL" id="KAB1078666.1"/>
    </source>
</evidence>
<keyword evidence="2" id="KW-0238">DNA-binding</keyword>
<dbReference type="GO" id="GO:0003677">
    <property type="term" value="F:DNA binding"/>
    <property type="evidence" value="ECO:0007669"/>
    <property type="project" value="UniProtKB-KW"/>
</dbReference>
<feature type="domain" description="HTH marR-type" evidence="4">
    <location>
        <begin position="50"/>
        <end position="183"/>
    </location>
</feature>
<dbReference type="GO" id="GO:0003700">
    <property type="term" value="F:DNA-binding transcription factor activity"/>
    <property type="evidence" value="ECO:0007669"/>
    <property type="project" value="InterPro"/>
</dbReference>
<evidence type="ECO:0000259" key="4">
    <source>
        <dbReference type="PROSITE" id="PS50995"/>
    </source>
</evidence>
<dbReference type="EMBL" id="VZZK01000012">
    <property type="protein sequence ID" value="KAB1078666.1"/>
    <property type="molecule type" value="Genomic_DNA"/>
</dbReference>
<evidence type="ECO:0000256" key="1">
    <source>
        <dbReference type="ARBA" id="ARBA00023015"/>
    </source>
</evidence>
<name>A0A6L3SXK3_9HYPH</name>
<proteinExistence type="predicted"/>